<dbReference type="InterPro" id="IPR025326">
    <property type="entry name" value="DUF4232"/>
</dbReference>
<feature type="signal peptide" evidence="2">
    <location>
        <begin position="1"/>
        <end position="27"/>
    </location>
</feature>
<name>A0ABW9IBH9_STRGJ</name>
<evidence type="ECO:0000256" key="2">
    <source>
        <dbReference type="SAM" id="SignalP"/>
    </source>
</evidence>
<protein>
    <submittedName>
        <fullName evidence="4">DUF4232 domain-containing protein</fullName>
    </submittedName>
</protein>
<comment type="caution">
    <text evidence="4">The sequence shown here is derived from an EMBL/GenBank/DDBJ whole genome shotgun (WGS) entry which is preliminary data.</text>
</comment>
<evidence type="ECO:0000313" key="4">
    <source>
        <dbReference type="EMBL" id="MFM9644993.1"/>
    </source>
</evidence>
<evidence type="ECO:0000259" key="3">
    <source>
        <dbReference type="Pfam" id="PF14016"/>
    </source>
</evidence>
<proteinExistence type="predicted"/>
<feature type="domain" description="DUF4232" evidence="3">
    <location>
        <begin position="100"/>
        <end position="224"/>
    </location>
</feature>
<sequence>MRIALRKNTVLALAATAALSLSLTACNGDSTKDGASGTKTTGTSSNAASGSTGAAAGDSGDANAATTTDQKASGAGGSTGSNGSGSSDGSADTTATTALCKANDLDFTFLERQQGTESAHLLITATTTGPACVLKGIPIVTPGEMNGTVPHSSDDTAAQRVVLSSGKKAYSAIVLDPTKQGGDSWDLVRIAMDTGDTESDSGNLVTQKLKNSVTSGPDLAVTNWNTAKPFDF</sequence>
<feature type="compositionally biased region" description="Gly residues" evidence="1">
    <location>
        <begin position="74"/>
        <end position="83"/>
    </location>
</feature>
<organism evidence="4 5">
    <name type="scientific">Streptomyces galilaeus</name>
    <dbReference type="NCBI Taxonomy" id="33899"/>
    <lineage>
        <taxon>Bacteria</taxon>
        <taxon>Bacillati</taxon>
        <taxon>Actinomycetota</taxon>
        <taxon>Actinomycetes</taxon>
        <taxon>Kitasatosporales</taxon>
        <taxon>Streptomycetaceae</taxon>
        <taxon>Streptomyces</taxon>
    </lineage>
</organism>
<dbReference type="EMBL" id="JBJVNE010000001">
    <property type="protein sequence ID" value="MFM9644993.1"/>
    <property type="molecule type" value="Genomic_DNA"/>
</dbReference>
<keyword evidence="2" id="KW-0732">Signal</keyword>
<keyword evidence="5" id="KW-1185">Reference proteome</keyword>
<dbReference type="PROSITE" id="PS51257">
    <property type="entry name" value="PROKAR_LIPOPROTEIN"/>
    <property type="match status" value="1"/>
</dbReference>
<feature type="compositionally biased region" description="Low complexity" evidence="1">
    <location>
        <begin position="33"/>
        <end position="73"/>
    </location>
</feature>
<feature type="chain" id="PRO_5046363663" evidence="2">
    <location>
        <begin position="28"/>
        <end position="232"/>
    </location>
</feature>
<feature type="region of interest" description="Disordered" evidence="1">
    <location>
        <begin position="30"/>
        <end position="92"/>
    </location>
</feature>
<dbReference type="RefSeq" id="WP_365278186.1">
    <property type="nucleotide sequence ID" value="NZ_JBJVMW010000021.1"/>
</dbReference>
<reference evidence="4 5" key="1">
    <citation type="submission" date="2024-12" db="EMBL/GenBank/DDBJ databases">
        <title>Forecasting of Potato common scab and diversities of Pathogenic streptomyces spp. in china.</title>
        <authorList>
            <person name="Handique U."/>
            <person name="Wu J."/>
        </authorList>
    </citation>
    <scope>NUCLEOTIDE SEQUENCE [LARGE SCALE GENOMIC DNA]</scope>
    <source>
        <strain evidence="4 5">ZRIMU1585</strain>
    </source>
</reference>
<evidence type="ECO:0000256" key="1">
    <source>
        <dbReference type="SAM" id="MobiDB-lite"/>
    </source>
</evidence>
<gene>
    <name evidence="4" type="ORF">ACKI1S_02400</name>
</gene>
<dbReference type="Proteomes" id="UP001631993">
    <property type="component" value="Unassembled WGS sequence"/>
</dbReference>
<evidence type="ECO:0000313" key="5">
    <source>
        <dbReference type="Proteomes" id="UP001631993"/>
    </source>
</evidence>
<dbReference type="Pfam" id="PF14016">
    <property type="entry name" value="DUF4232"/>
    <property type="match status" value="1"/>
</dbReference>
<accession>A0ABW9IBH9</accession>